<dbReference type="EMBL" id="JAUDFV010000156">
    <property type="protein sequence ID" value="KAL2714860.1"/>
    <property type="molecule type" value="Genomic_DNA"/>
</dbReference>
<feature type="region of interest" description="Disordered" evidence="1">
    <location>
        <begin position="44"/>
        <end position="69"/>
    </location>
</feature>
<proteinExistence type="predicted"/>
<feature type="region of interest" description="Disordered" evidence="1">
    <location>
        <begin position="1"/>
        <end position="32"/>
    </location>
</feature>
<comment type="caution">
    <text evidence="2">The sequence shown here is derived from an EMBL/GenBank/DDBJ whole genome shotgun (WGS) entry which is preliminary data.</text>
</comment>
<sequence>QRQFRGGVGELNREKENQSETQSRKEKEPIANTYSGIDTFTEYLRHGEHPPANGGPEDRRKGWKVPLSVSDTTRRVGSNVLEKVEEGARCLTMQRPEGNRDYHVESVHG</sequence>
<name>A0ABD2A574_VESSQ</name>
<feature type="compositionally biased region" description="Basic and acidic residues" evidence="1">
    <location>
        <begin position="11"/>
        <end position="29"/>
    </location>
</feature>
<evidence type="ECO:0000313" key="2">
    <source>
        <dbReference type="EMBL" id="KAL2714860.1"/>
    </source>
</evidence>
<dbReference type="Proteomes" id="UP001607302">
    <property type="component" value="Unassembled WGS sequence"/>
</dbReference>
<gene>
    <name evidence="2" type="ORF">V1478_016045</name>
</gene>
<dbReference type="AlphaFoldDB" id="A0ABD2A574"/>
<keyword evidence="3" id="KW-1185">Reference proteome</keyword>
<organism evidence="2 3">
    <name type="scientific">Vespula squamosa</name>
    <name type="common">Southern yellow jacket</name>
    <name type="synonym">Wasp</name>
    <dbReference type="NCBI Taxonomy" id="30214"/>
    <lineage>
        <taxon>Eukaryota</taxon>
        <taxon>Metazoa</taxon>
        <taxon>Ecdysozoa</taxon>
        <taxon>Arthropoda</taxon>
        <taxon>Hexapoda</taxon>
        <taxon>Insecta</taxon>
        <taxon>Pterygota</taxon>
        <taxon>Neoptera</taxon>
        <taxon>Endopterygota</taxon>
        <taxon>Hymenoptera</taxon>
        <taxon>Apocrita</taxon>
        <taxon>Aculeata</taxon>
        <taxon>Vespoidea</taxon>
        <taxon>Vespidae</taxon>
        <taxon>Vespinae</taxon>
        <taxon>Vespula</taxon>
    </lineage>
</organism>
<feature type="non-terminal residue" evidence="2">
    <location>
        <position position="1"/>
    </location>
</feature>
<reference evidence="2 3" key="1">
    <citation type="journal article" date="2024" name="Ann. Entomol. Soc. Am.">
        <title>Genomic analyses of the southern and eastern yellowjacket wasps (Hymenoptera: Vespidae) reveal evolutionary signatures of social life.</title>
        <authorList>
            <person name="Catto M.A."/>
            <person name="Caine P.B."/>
            <person name="Orr S.E."/>
            <person name="Hunt B.G."/>
            <person name="Goodisman M.A.D."/>
        </authorList>
    </citation>
    <scope>NUCLEOTIDE SEQUENCE [LARGE SCALE GENOMIC DNA]</scope>
    <source>
        <strain evidence="2">233</strain>
        <tissue evidence="2">Head and thorax</tissue>
    </source>
</reference>
<evidence type="ECO:0000313" key="3">
    <source>
        <dbReference type="Proteomes" id="UP001607302"/>
    </source>
</evidence>
<accession>A0ABD2A574</accession>
<evidence type="ECO:0000256" key="1">
    <source>
        <dbReference type="SAM" id="MobiDB-lite"/>
    </source>
</evidence>
<protein>
    <submittedName>
        <fullName evidence="2">Uncharacterized protein</fullName>
    </submittedName>
</protein>